<dbReference type="InterPro" id="IPR013830">
    <property type="entry name" value="SGNH_hydro"/>
</dbReference>
<dbReference type="CDD" id="cd00229">
    <property type="entry name" value="SGNH_hydrolase"/>
    <property type="match status" value="1"/>
</dbReference>
<accession>A0A316HY25</accession>
<proteinExistence type="predicted"/>
<protein>
    <submittedName>
        <fullName evidence="2">Lysophospholipase L1-like esterase</fullName>
    </submittedName>
</protein>
<reference evidence="2 3" key="1">
    <citation type="submission" date="2018-05" db="EMBL/GenBank/DDBJ databases">
        <title>Genomic Encyclopedia of Type Strains, Phase IV (KMG-IV): sequencing the most valuable type-strain genomes for metagenomic binning, comparative biology and taxonomic classification.</title>
        <authorList>
            <person name="Goeker M."/>
        </authorList>
    </citation>
    <scope>NUCLEOTIDE SEQUENCE [LARGE SCALE GENOMIC DNA]</scope>
    <source>
        <strain evidence="2 3">DSM 45480</strain>
    </source>
</reference>
<evidence type="ECO:0000313" key="3">
    <source>
        <dbReference type="Proteomes" id="UP000246005"/>
    </source>
</evidence>
<dbReference type="SUPFAM" id="SSF52266">
    <property type="entry name" value="SGNH hydrolase"/>
    <property type="match status" value="1"/>
</dbReference>
<dbReference type="Pfam" id="PF13472">
    <property type="entry name" value="Lipase_GDSL_2"/>
    <property type="match status" value="1"/>
</dbReference>
<dbReference type="AlphaFoldDB" id="A0A316HY25"/>
<comment type="caution">
    <text evidence="2">The sequence shown here is derived from an EMBL/GenBank/DDBJ whole genome shotgun (WGS) entry which is preliminary data.</text>
</comment>
<name>A0A316HY25_9PSEU</name>
<dbReference type="EMBL" id="QGHB01000007">
    <property type="protein sequence ID" value="PWK84918.1"/>
    <property type="molecule type" value="Genomic_DNA"/>
</dbReference>
<dbReference type="InterPro" id="IPR036514">
    <property type="entry name" value="SGNH_hydro_sf"/>
</dbReference>
<sequence length="437" mass="46690">MRRGLHVHADQRRSRRFLRPTAVVAVLVAAAVTVVAPTAAAAGVLIDETFSSQTSPANFGFPSGAAVTGGVLNVTRGMGNYTTSAKTFDAPVVRERTLDLTFDWKTAIATSGNKTGIELRDSEGNLVFSLAGTTTELRYGLTGPVSDSTSAPDSLNPAWTRTAYDRTKWYTINLHLDFALQRVQYLISTKETAARVMASGTATVTGKNLAKLVACNYYGSGVQSIDNFRLTAPANAANGSLRGKTMYAFGDSIVAGHNYSRGFTHLTAERELMTLTKYAINGATIGAGGNQIVTQVQNASAQSPDYVVFDGGTNDAYPATFNRSAFTSAFDTTVRTMRAKWPNARIVYVAVHKLGSRDWNTQLAIRDVTLQVCAKYGVTVADVFNGTTLDTRIDSHRVAYTFNGLVNGYPGTDGTGTHPNLAGITSFYVPALTAALI</sequence>
<evidence type="ECO:0000259" key="1">
    <source>
        <dbReference type="Pfam" id="PF13472"/>
    </source>
</evidence>
<gene>
    <name evidence="2" type="ORF">C8D88_107125</name>
</gene>
<evidence type="ECO:0000313" key="2">
    <source>
        <dbReference type="EMBL" id="PWK84918.1"/>
    </source>
</evidence>
<dbReference type="Gene3D" id="3.40.50.1110">
    <property type="entry name" value="SGNH hydrolase"/>
    <property type="match status" value="1"/>
</dbReference>
<dbReference type="Proteomes" id="UP000246005">
    <property type="component" value="Unassembled WGS sequence"/>
</dbReference>
<feature type="domain" description="SGNH hydrolase-type esterase" evidence="1">
    <location>
        <begin position="248"/>
        <end position="423"/>
    </location>
</feature>
<organism evidence="2 3">
    <name type="scientific">Lentzea atacamensis</name>
    <dbReference type="NCBI Taxonomy" id="531938"/>
    <lineage>
        <taxon>Bacteria</taxon>
        <taxon>Bacillati</taxon>
        <taxon>Actinomycetota</taxon>
        <taxon>Actinomycetes</taxon>
        <taxon>Pseudonocardiales</taxon>
        <taxon>Pseudonocardiaceae</taxon>
        <taxon>Lentzea</taxon>
    </lineage>
</organism>